<dbReference type="CDD" id="cd08071">
    <property type="entry name" value="MPN_DUF2466"/>
    <property type="match status" value="1"/>
</dbReference>
<dbReference type="PROSITE" id="PS50249">
    <property type="entry name" value="MPN"/>
    <property type="match status" value="1"/>
</dbReference>
<evidence type="ECO:0000256" key="3">
    <source>
        <dbReference type="ARBA" id="ARBA00022801"/>
    </source>
</evidence>
<dbReference type="PROSITE" id="PS01302">
    <property type="entry name" value="UPF0758"/>
    <property type="match status" value="1"/>
</dbReference>
<keyword evidence="1" id="KW-0645">Protease</keyword>
<evidence type="ECO:0000256" key="2">
    <source>
        <dbReference type="ARBA" id="ARBA00022723"/>
    </source>
</evidence>
<keyword evidence="2" id="KW-0479">Metal-binding</keyword>
<keyword evidence="4" id="KW-0862">Zinc</keyword>
<evidence type="ECO:0000313" key="8">
    <source>
        <dbReference type="Proteomes" id="UP000583639"/>
    </source>
</evidence>
<dbReference type="PANTHER" id="PTHR30471">
    <property type="entry name" value="DNA REPAIR PROTEIN RADC"/>
    <property type="match status" value="1"/>
</dbReference>
<evidence type="ECO:0000256" key="5">
    <source>
        <dbReference type="ARBA" id="ARBA00023049"/>
    </source>
</evidence>
<dbReference type="PANTHER" id="PTHR30471:SF3">
    <property type="entry name" value="UPF0758 PROTEIN YEES-RELATED"/>
    <property type="match status" value="1"/>
</dbReference>
<keyword evidence="5" id="KW-0482">Metalloprotease</keyword>
<dbReference type="GO" id="GO:0046872">
    <property type="term" value="F:metal ion binding"/>
    <property type="evidence" value="ECO:0007669"/>
    <property type="project" value="UniProtKB-KW"/>
</dbReference>
<dbReference type="InterPro" id="IPR001405">
    <property type="entry name" value="UPF0758"/>
</dbReference>
<proteinExistence type="predicted"/>
<evidence type="ECO:0000313" key="7">
    <source>
        <dbReference type="EMBL" id="NMW39386.1"/>
    </source>
</evidence>
<evidence type="ECO:0000256" key="4">
    <source>
        <dbReference type="ARBA" id="ARBA00022833"/>
    </source>
</evidence>
<dbReference type="Proteomes" id="UP000583639">
    <property type="component" value="Unassembled WGS sequence"/>
</dbReference>
<evidence type="ECO:0000256" key="1">
    <source>
        <dbReference type="ARBA" id="ARBA00022670"/>
    </source>
</evidence>
<gene>
    <name evidence="7" type="ORF">HKQ55_04220</name>
</gene>
<dbReference type="InterPro" id="IPR037518">
    <property type="entry name" value="MPN"/>
</dbReference>
<evidence type="ECO:0000259" key="6">
    <source>
        <dbReference type="PROSITE" id="PS50249"/>
    </source>
</evidence>
<comment type="caution">
    <text evidence="7">The sequence shown here is derived from an EMBL/GenBank/DDBJ whole genome shotgun (WGS) entry which is preliminary data.</text>
</comment>
<keyword evidence="3" id="KW-0378">Hydrolase</keyword>
<dbReference type="Pfam" id="PF04002">
    <property type="entry name" value="RadC"/>
    <property type="match status" value="1"/>
</dbReference>
<dbReference type="InterPro" id="IPR020891">
    <property type="entry name" value="UPF0758_CS"/>
</dbReference>
<name>A0A848QM98_PHOVU</name>
<dbReference type="InterPro" id="IPR025657">
    <property type="entry name" value="RadC_JAB"/>
</dbReference>
<dbReference type="GO" id="GO:0008237">
    <property type="term" value="F:metallopeptidase activity"/>
    <property type="evidence" value="ECO:0007669"/>
    <property type="project" value="UniProtKB-KW"/>
</dbReference>
<dbReference type="RefSeq" id="WP_172769868.1">
    <property type="nucleotide sequence ID" value="NZ_JABDSI010000082.1"/>
</dbReference>
<organism evidence="7 8">
    <name type="scientific">Phocaeicola vulgatus</name>
    <name type="common">Bacteroides vulgatus</name>
    <dbReference type="NCBI Taxonomy" id="821"/>
    <lineage>
        <taxon>Bacteria</taxon>
        <taxon>Pseudomonadati</taxon>
        <taxon>Bacteroidota</taxon>
        <taxon>Bacteroidia</taxon>
        <taxon>Bacteroidales</taxon>
        <taxon>Bacteroidaceae</taxon>
        <taxon>Phocaeicola</taxon>
    </lineage>
</organism>
<reference evidence="7 8" key="1">
    <citation type="submission" date="2020-04" db="EMBL/GenBank/DDBJ databases">
        <title>A novel gut-associated lysogenic phage, Bacteroides phage BV01, alters the host transcriptome and bile acid metabolism in Bacteroides vulgatus.</title>
        <authorList>
            <person name="Campbell D.E."/>
            <person name="Ly L."/>
            <person name="Ridlon J.M."/>
            <person name="Hsiao A."/>
            <person name="Degnan P.H."/>
        </authorList>
    </citation>
    <scope>NUCLEOTIDE SEQUENCE [LARGE SCALE GENOMIC DNA]</scope>
    <source>
        <strain evidence="7 8">VPI-BV8526</strain>
    </source>
</reference>
<dbReference type="EMBL" id="JABDSI010000082">
    <property type="protein sequence ID" value="NMW39386.1"/>
    <property type="molecule type" value="Genomic_DNA"/>
</dbReference>
<dbReference type="Gene3D" id="3.40.140.10">
    <property type="entry name" value="Cytidine Deaminase, domain 2"/>
    <property type="match status" value="1"/>
</dbReference>
<accession>A0A848QM98</accession>
<dbReference type="AlphaFoldDB" id="A0A848QM98"/>
<feature type="domain" description="MPN" evidence="6">
    <location>
        <begin position="28"/>
        <end position="153"/>
    </location>
</feature>
<sequence length="153" mass="17154">MNSKILDIDYTVGEVELTYKSTSKSRSKIYSSEDAYKYLLPTYKEGAICYKEYFKVLFLNQSNQVLGYTLISEGGITDTTVDVRVILQAALLTNSVAIILAHNHPSGNLKPSRQDMEITKQVKDAARLMRITVTDHLILTDAGYYSFADEGLL</sequence>
<dbReference type="GO" id="GO:0006508">
    <property type="term" value="P:proteolysis"/>
    <property type="evidence" value="ECO:0007669"/>
    <property type="project" value="UniProtKB-KW"/>
</dbReference>
<protein>
    <submittedName>
        <fullName evidence="7">JAB domain-containing protein</fullName>
    </submittedName>
</protein>